<dbReference type="RefSeq" id="XP_045957273.1">
    <property type="nucleotide sequence ID" value="XM_046096117.1"/>
</dbReference>
<comment type="caution">
    <text evidence="7">The sequence shown here is derived from an EMBL/GenBank/DDBJ whole genome shotgun (WGS) entry which is preliminary data.</text>
</comment>
<dbReference type="EMBL" id="JAGPXC010000005">
    <property type="protein sequence ID" value="KAH6652996.1"/>
    <property type="molecule type" value="Genomic_DNA"/>
</dbReference>
<dbReference type="OrthoDB" id="194139at2759"/>
<dbReference type="GO" id="GO:0016020">
    <property type="term" value="C:membrane"/>
    <property type="evidence" value="ECO:0007669"/>
    <property type="project" value="UniProtKB-SubCell"/>
</dbReference>
<feature type="transmembrane region" description="Helical" evidence="5">
    <location>
        <begin position="473"/>
        <end position="496"/>
    </location>
</feature>
<dbReference type="Gene3D" id="1.20.1250.20">
    <property type="entry name" value="MFS general substrate transporter like domains"/>
    <property type="match status" value="1"/>
</dbReference>
<feature type="transmembrane region" description="Helical" evidence="5">
    <location>
        <begin position="311"/>
        <end position="333"/>
    </location>
</feature>
<evidence type="ECO:0000256" key="5">
    <source>
        <dbReference type="SAM" id="Phobius"/>
    </source>
</evidence>
<accession>A0A9P8ZWF7</accession>
<feature type="transmembrane region" description="Helical" evidence="5">
    <location>
        <begin position="410"/>
        <end position="433"/>
    </location>
</feature>
<dbReference type="InterPro" id="IPR036259">
    <property type="entry name" value="MFS_trans_sf"/>
</dbReference>
<feature type="transmembrane region" description="Helical" evidence="5">
    <location>
        <begin position="143"/>
        <end position="168"/>
    </location>
</feature>
<dbReference type="CDD" id="cd06174">
    <property type="entry name" value="MFS"/>
    <property type="match status" value="1"/>
</dbReference>
<feature type="transmembrane region" description="Helical" evidence="5">
    <location>
        <begin position="112"/>
        <end position="131"/>
    </location>
</feature>
<reference evidence="7" key="1">
    <citation type="journal article" date="2021" name="Nat. Commun.">
        <title>Genetic determinants of endophytism in the Arabidopsis root mycobiome.</title>
        <authorList>
            <person name="Mesny F."/>
            <person name="Miyauchi S."/>
            <person name="Thiergart T."/>
            <person name="Pickel B."/>
            <person name="Atanasova L."/>
            <person name="Karlsson M."/>
            <person name="Huettel B."/>
            <person name="Barry K.W."/>
            <person name="Haridas S."/>
            <person name="Chen C."/>
            <person name="Bauer D."/>
            <person name="Andreopoulos W."/>
            <person name="Pangilinan J."/>
            <person name="LaButti K."/>
            <person name="Riley R."/>
            <person name="Lipzen A."/>
            <person name="Clum A."/>
            <person name="Drula E."/>
            <person name="Henrissat B."/>
            <person name="Kohler A."/>
            <person name="Grigoriev I.V."/>
            <person name="Martin F.M."/>
            <person name="Hacquard S."/>
        </authorList>
    </citation>
    <scope>NUCLEOTIDE SEQUENCE</scope>
    <source>
        <strain evidence="7">MPI-SDFR-AT-0073</strain>
    </source>
</reference>
<evidence type="ECO:0000259" key="6">
    <source>
        <dbReference type="PROSITE" id="PS50850"/>
    </source>
</evidence>
<dbReference type="PANTHER" id="PTHR23507">
    <property type="entry name" value="ZGC:174356"/>
    <property type="match status" value="1"/>
</dbReference>
<keyword evidence="2 5" id="KW-0812">Transmembrane</keyword>
<dbReference type="InterPro" id="IPR020846">
    <property type="entry name" value="MFS_dom"/>
</dbReference>
<comment type="subcellular location">
    <subcellularLocation>
        <location evidence="1">Membrane</location>
        <topology evidence="1">Multi-pass membrane protein</topology>
    </subcellularLocation>
</comment>
<dbReference type="Pfam" id="PF07690">
    <property type="entry name" value="MFS_1"/>
    <property type="match status" value="1"/>
</dbReference>
<dbReference type="GeneID" id="70125010"/>
<dbReference type="GO" id="GO:0022857">
    <property type="term" value="F:transmembrane transporter activity"/>
    <property type="evidence" value="ECO:0007669"/>
    <property type="project" value="InterPro"/>
</dbReference>
<protein>
    <submittedName>
        <fullName evidence="7">Major facilitator superfamily domain-containing protein</fullName>
    </submittedName>
</protein>
<feature type="transmembrane region" description="Helical" evidence="5">
    <location>
        <begin position="174"/>
        <end position="197"/>
    </location>
</feature>
<evidence type="ECO:0000256" key="1">
    <source>
        <dbReference type="ARBA" id="ARBA00004141"/>
    </source>
</evidence>
<keyword evidence="4 5" id="KW-0472">Membrane</keyword>
<evidence type="ECO:0000256" key="2">
    <source>
        <dbReference type="ARBA" id="ARBA00022692"/>
    </source>
</evidence>
<evidence type="ECO:0000256" key="3">
    <source>
        <dbReference type="ARBA" id="ARBA00022989"/>
    </source>
</evidence>
<dbReference type="PROSITE" id="PS50850">
    <property type="entry name" value="MFS"/>
    <property type="match status" value="1"/>
</dbReference>
<name>A0A9P8ZWF7_9PEZI</name>
<keyword evidence="3 5" id="KW-1133">Transmembrane helix</keyword>
<feature type="transmembrane region" description="Helical" evidence="5">
    <location>
        <begin position="386"/>
        <end position="404"/>
    </location>
</feature>
<proteinExistence type="predicted"/>
<feature type="transmembrane region" description="Helical" evidence="5">
    <location>
        <begin position="238"/>
        <end position="258"/>
    </location>
</feature>
<evidence type="ECO:0000313" key="7">
    <source>
        <dbReference type="EMBL" id="KAH6652996.1"/>
    </source>
</evidence>
<feature type="transmembrane region" description="Helical" evidence="5">
    <location>
        <begin position="42"/>
        <end position="64"/>
    </location>
</feature>
<dbReference type="PANTHER" id="PTHR23507:SF1">
    <property type="entry name" value="FI18259P1-RELATED"/>
    <property type="match status" value="1"/>
</dbReference>
<feature type="transmembrane region" description="Helical" evidence="5">
    <location>
        <begin position="353"/>
        <end position="374"/>
    </location>
</feature>
<dbReference type="Proteomes" id="UP000758603">
    <property type="component" value="Unassembled WGS sequence"/>
</dbReference>
<feature type="transmembrane region" description="Helical" evidence="5">
    <location>
        <begin position="445"/>
        <end position="467"/>
    </location>
</feature>
<dbReference type="AlphaFoldDB" id="A0A9P8ZWF7"/>
<evidence type="ECO:0000256" key="4">
    <source>
        <dbReference type="ARBA" id="ARBA00023136"/>
    </source>
</evidence>
<feature type="domain" description="Major facilitator superfamily (MFS) profile" evidence="6">
    <location>
        <begin position="44"/>
        <end position="503"/>
    </location>
</feature>
<keyword evidence="8" id="KW-1185">Reference proteome</keyword>
<sequence length="528" mass="58019">MASQNDVIGNEADETSPLLGREEWQPSTRSSPTAQYQLKRPFLIGLVLCLGIFLWTLTNVYSIYPAIQLAEDAICKRHYLRHPNVTQPDGWYQDSFLDGCDLPGTQQRVFRLLSLQYTLMAVVGVLVAYPFGVLADKIGRRPVYALAAAGQSSSILWSLIVFAGWRALPVELVLIGPVFQLFGGGTLVGTAVLYAILSDVMPIRSRTLWFFFLTFAGAAGTHVGSALLIILTSSWTPWGPLIISLVLGLLNASLMLLIPETLKVDPTEEETLAERITIPEAREAFVHRTAFREHVSEAWSSLSTLVDNQSISLALLAFIMLAATYSQITALYFSNVRQRFYDHHNWVDAALPIQSFANLPILAVILPLLTYFLTPSRFGISFFRRDLLLARISAVFIPVGSLLLGMPNLAVVITGLTIITLGVGISPLLHSLVTHYVESAKTARLFALIGALMTVQKFATDPLFGWISTKAPHGFWAGLPFLILSVLGVVLVIAVWRLRSEVVVEVVPRGGDDEDATLLDEESMPLGE</sequence>
<dbReference type="SUPFAM" id="SSF103473">
    <property type="entry name" value="MFS general substrate transporter"/>
    <property type="match status" value="1"/>
</dbReference>
<dbReference type="InterPro" id="IPR011701">
    <property type="entry name" value="MFS"/>
</dbReference>
<feature type="transmembrane region" description="Helical" evidence="5">
    <location>
        <begin position="209"/>
        <end position="232"/>
    </location>
</feature>
<organism evidence="7 8">
    <name type="scientific">Truncatella angustata</name>
    <dbReference type="NCBI Taxonomy" id="152316"/>
    <lineage>
        <taxon>Eukaryota</taxon>
        <taxon>Fungi</taxon>
        <taxon>Dikarya</taxon>
        <taxon>Ascomycota</taxon>
        <taxon>Pezizomycotina</taxon>
        <taxon>Sordariomycetes</taxon>
        <taxon>Xylariomycetidae</taxon>
        <taxon>Amphisphaeriales</taxon>
        <taxon>Sporocadaceae</taxon>
        <taxon>Truncatella</taxon>
    </lineage>
</organism>
<gene>
    <name evidence="7" type="ORF">BKA67DRAFT_307176</name>
</gene>
<evidence type="ECO:0000313" key="8">
    <source>
        <dbReference type="Proteomes" id="UP000758603"/>
    </source>
</evidence>